<organism evidence="1">
    <name type="scientific">uncultured marine virus</name>
    <dbReference type="NCBI Taxonomy" id="186617"/>
    <lineage>
        <taxon>Viruses</taxon>
        <taxon>environmental samples</taxon>
    </lineage>
</organism>
<proteinExistence type="predicted"/>
<accession>A0A0F7L542</accession>
<protein>
    <submittedName>
        <fullName evidence="1">Uncharacterized protein</fullName>
    </submittedName>
</protein>
<reference evidence="1" key="1">
    <citation type="journal article" date="2015" name="Front. Microbiol.">
        <title>Combining genomic sequencing methods to explore viral diversity and reveal potential virus-host interactions.</title>
        <authorList>
            <person name="Chow C.E."/>
            <person name="Winget D.M."/>
            <person name="White R.A.III."/>
            <person name="Hallam S.J."/>
            <person name="Suttle C.A."/>
        </authorList>
    </citation>
    <scope>NUCLEOTIDE SEQUENCE</scope>
    <source>
        <strain evidence="1">Anoxic3_4</strain>
    </source>
</reference>
<dbReference type="EMBL" id="KR029579">
    <property type="protein sequence ID" value="AKH46116.1"/>
    <property type="molecule type" value="Genomic_DNA"/>
</dbReference>
<name>A0A0F7L542_9VIRU</name>
<reference evidence="1" key="2">
    <citation type="submission" date="2015-03" db="EMBL/GenBank/DDBJ databases">
        <authorList>
            <person name="Chow C.-E.T."/>
            <person name="Winget D.M."/>
            <person name="White R.A.III."/>
            <person name="Hallam S.J."/>
            <person name="Suttle C.A."/>
        </authorList>
    </citation>
    <scope>NUCLEOTIDE SEQUENCE</scope>
    <source>
        <strain evidence="1">Anoxic3_4</strain>
    </source>
</reference>
<evidence type="ECO:0000313" key="1">
    <source>
        <dbReference type="EMBL" id="AKH46116.1"/>
    </source>
</evidence>
<sequence length="52" mass="6365">MFYHSREFCSELCDDNPIKNPIRCFFYSAVRACWFSRNERLETFFVGIEEIF</sequence>